<dbReference type="Proteomes" id="UP001369815">
    <property type="component" value="Unassembled WGS sequence"/>
</dbReference>
<feature type="region of interest" description="Disordered" evidence="1">
    <location>
        <begin position="289"/>
        <end position="330"/>
    </location>
</feature>
<evidence type="ECO:0000256" key="1">
    <source>
        <dbReference type="SAM" id="MobiDB-lite"/>
    </source>
</evidence>
<feature type="compositionally biased region" description="Basic and acidic residues" evidence="1">
    <location>
        <begin position="1"/>
        <end position="16"/>
    </location>
</feature>
<protein>
    <submittedName>
        <fullName evidence="2">Uncharacterized protein</fullName>
    </submittedName>
</protein>
<feature type="compositionally biased region" description="Polar residues" evidence="1">
    <location>
        <begin position="65"/>
        <end position="78"/>
    </location>
</feature>
<accession>A0AAX6M7V2</accession>
<feature type="compositionally biased region" description="Low complexity" evidence="1">
    <location>
        <begin position="299"/>
        <end position="312"/>
    </location>
</feature>
<feature type="region of interest" description="Disordered" evidence="1">
    <location>
        <begin position="65"/>
        <end position="117"/>
    </location>
</feature>
<dbReference type="EMBL" id="JBANMG010000010">
    <property type="protein sequence ID" value="KAK6948730.1"/>
    <property type="molecule type" value="Genomic_DNA"/>
</dbReference>
<organism evidence="2 3">
    <name type="scientific">Daldinia eschscholtzii</name>
    <dbReference type="NCBI Taxonomy" id="292717"/>
    <lineage>
        <taxon>Eukaryota</taxon>
        <taxon>Fungi</taxon>
        <taxon>Dikarya</taxon>
        <taxon>Ascomycota</taxon>
        <taxon>Pezizomycotina</taxon>
        <taxon>Sordariomycetes</taxon>
        <taxon>Xylariomycetidae</taxon>
        <taxon>Xylariales</taxon>
        <taxon>Hypoxylaceae</taxon>
        <taxon>Daldinia</taxon>
    </lineage>
</organism>
<evidence type="ECO:0000313" key="3">
    <source>
        <dbReference type="Proteomes" id="UP001369815"/>
    </source>
</evidence>
<keyword evidence="3" id="KW-1185">Reference proteome</keyword>
<proteinExistence type="predicted"/>
<feature type="region of interest" description="Disordered" evidence="1">
    <location>
        <begin position="1"/>
        <end position="34"/>
    </location>
</feature>
<comment type="caution">
    <text evidence="2">The sequence shown here is derived from an EMBL/GenBank/DDBJ whole genome shotgun (WGS) entry which is preliminary data.</text>
</comment>
<dbReference type="AlphaFoldDB" id="A0AAX6M7V2"/>
<feature type="region of interest" description="Disordered" evidence="1">
    <location>
        <begin position="131"/>
        <end position="151"/>
    </location>
</feature>
<evidence type="ECO:0000313" key="2">
    <source>
        <dbReference type="EMBL" id="KAK6948730.1"/>
    </source>
</evidence>
<gene>
    <name evidence="2" type="ORF">Daesc_010500</name>
</gene>
<feature type="compositionally biased region" description="Polar residues" evidence="1">
    <location>
        <begin position="136"/>
        <end position="151"/>
    </location>
</feature>
<feature type="region of interest" description="Disordered" evidence="1">
    <location>
        <begin position="232"/>
        <end position="277"/>
    </location>
</feature>
<reference evidence="2 3" key="1">
    <citation type="journal article" date="2024" name="Front Chem Biol">
        <title>Unveiling the potential of Daldinia eschscholtzii MFLUCC 19-0629 through bioactivity and bioinformatics studies for enhanced sustainable agriculture production.</title>
        <authorList>
            <person name="Brooks S."/>
            <person name="Weaver J.A."/>
            <person name="Klomchit A."/>
            <person name="Alharthi S.A."/>
            <person name="Onlamun T."/>
            <person name="Nurani R."/>
            <person name="Vong T.K."/>
            <person name="Alberti F."/>
            <person name="Greco C."/>
        </authorList>
    </citation>
    <scope>NUCLEOTIDE SEQUENCE [LARGE SCALE GENOMIC DNA]</scope>
    <source>
        <strain evidence="2">MFLUCC 19-0629</strain>
    </source>
</reference>
<name>A0AAX6M7V2_9PEZI</name>
<sequence>MFDPHWQELPRKRQREDDEQYSSIQIGTGDGMNGTLGFTEHRNLWGRLSSQRVLTNLSFNQQKRLQSLPLRTSPTQKRWTGPLGFPAAATTAATTPPPSTITPTDSDSEDMRNQQQSTLSMDVDRDLDMMVDSSSEPFQPGSSQAGSLNASITGRLPTPIHCTFAAQVRGQSWGPINQTAHATDRTNGNMVPDNEVDFAHAQPFPTRHDESSVPRYIGAAVEWSIVQNRRLPSPISESGGEDMPTSPGMVLDSTASQPQRPYLPHMPHSTNPHSMAIHPNIQTIPQTTESDAGMMDTDPASSPSSAPATPSPRSKFGHSRSKHTLNNWTLQPGMKKSFSIGYRADCEKCRMKIPGHFNHIIIS</sequence>